<evidence type="ECO:0000313" key="2">
    <source>
        <dbReference type="Proteomes" id="UP000556329"/>
    </source>
</evidence>
<dbReference type="AlphaFoldDB" id="A0A841PIS2"/>
<accession>A0A841PIS2</accession>
<keyword evidence="2" id="KW-1185">Reference proteome</keyword>
<protein>
    <submittedName>
        <fullName evidence="1">Multidrug resistance efflux pump</fullName>
    </submittedName>
</protein>
<proteinExistence type="predicted"/>
<name>A0A841PIS2_9HYPH</name>
<gene>
    <name evidence="1" type="ORF">HNQ71_006580</name>
</gene>
<comment type="caution">
    <text evidence="1">The sequence shown here is derived from an EMBL/GenBank/DDBJ whole genome shotgun (WGS) entry which is preliminary data.</text>
</comment>
<dbReference type="EMBL" id="JACHEF010000010">
    <property type="protein sequence ID" value="MBB6413871.1"/>
    <property type="molecule type" value="Genomic_DNA"/>
</dbReference>
<organism evidence="1 2">
    <name type="scientific">Mesorhizobium sangaii</name>
    <dbReference type="NCBI Taxonomy" id="505389"/>
    <lineage>
        <taxon>Bacteria</taxon>
        <taxon>Pseudomonadati</taxon>
        <taxon>Pseudomonadota</taxon>
        <taxon>Alphaproteobacteria</taxon>
        <taxon>Hyphomicrobiales</taxon>
        <taxon>Phyllobacteriaceae</taxon>
        <taxon>Mesorhizobium</taxon>
    </lineage>
</organism>
<reference evidence="1 2" key="1">
    <citation type="submission" date="2020-08" db="EMBL/GenBank/DDBJ databases">
        <title>Genomic Encyclopedia of Type Strains, Phase IV (KMG-IV): sequencing the most valuable type-strain genomes for metagenomic binning, comparative biology and taxonomic classification.</title>
        <authorList>
            <person name="Goeker M."/>
        </authorList>
    </citation>
    <scope>NUCLEOTIDE SEQUENCE [LARGE SCALE GENOMIC DNA]</scope>
    <source>
        <strain evidence="1 2">DSM 100039</strain>
    </source>
</reference>
<sequence length="38" mass="4015">MKAGDIVMRLDATQTRANLAIVTKRLDELAAPGSTAQS</sequence>
<dbReference type="Proteomes" id="UP000556329">
    <property type="component" value="Unassembled WGS sequence"/>
</dbReference>
<evidence type="ECO:0000313" key="1">
    <source>
        <dbReference type="EMBL" id="MBB6413871.1"/>
    </source>
</evidence>